<evidence type="ECO:0000313" key="1">
    <source>
        <dbReference type="EMBL" id="KAH7916156.1"/>
    </source>
</evidence>
<comment type="caution">
    <text evidence="1">The sequence shown here is derived from an EMBL/GenBank/DDBJ whole genome shotgun (WGS) entry which is preliminary data.</text>
</comment>
<gene>
    <name evidence="1" type="ORF">BJ138DRAFT_1140313</name>
</gene>
<dbReference type="EMBL" id="MU267593">
    <property type="protein sequence ID" value="KAH7916156.1"/>
    <property type="molecule type" value="Genomic_DNA"/>
</dbReference>
<sequence length="211" mass="23332">MVETNNTAQIPISVSATDGTVVAEEVKDKTRSRNFLDRRPAIVHFTALAIFLTPFTLAPYLLMRRRVRGLQARLDNLAASMASLQKSANEAVIARNVLKAELKRTTVQAELSRNGLKELRSVMESNRSEQIASNAAVQSTIQQILNDRRATSDRLAILPQLGLSLADVAAFMHEVELYQGLPSRPSSDHGVEKLRTLALKLQDSLASREQE</sequence>
<reference evidence="1" key="1">
    <citation type="journal article" date="2021" name="New Phytol.">
        <title>Evolutionary innovations through gain and loss of genes in the ectomycorrhizal Boletales.</title>
        <authorList>
            <person name="Wu G."/>
            <person name="Miyauchi S."/>
            <person name="Morin E."/>
            <person name="Kuo A."/>
            <person name="Drula E."/>
            <person name="Varga T."/>
            <person name="Kohler A."/>
            <person name="Feng B."/>
            <person name="Cao Y."/>
            <person name="Lipzen A."/>
            <person name="Daum C."/>
            <person name="Hundley H."/>
            <person name="Pangilinan J."/>
            <person name="Johnson J."/>
            <person name="Barry K."/>
            <person name="LaButti K."/>
            <person name="Ng V."/>
            <person name="Ahrendt S."/>
            <person name="Min B."/>
            <person name="Choi I.G."/>
            <person name="Park H."/>
            <person name="Plett J.M."/>
            <person name="Magnuson J."/>
            <person name="Spatafora J.W."/>
            <person name="Nagy L.G."/>
            <person name="Henrissat B."/>
            <person name="Grigoriev I.V."/>
            <person name="Yang Z.L."/>
            <person name="Xu J."/>
            <person name="Martin F.M."/>
        </authorList>
    </citation>
    <scope>NUCLEOTIDE SEQUENCE</scope>
    <source>
        <strain evidence="1">ATCC 28755</strain>
    </source>
</reference>
<proteinExistence type="predicted"/>
<organism evidence="1 2">
    <name type="scientific">Hygrophoropsis aurantiaca</name>
    <dbReference type="NCBI Taxonomy" id="72124"/>
    <lineage>
        <taxon>Eukaryota</taxon>
        <taxon>Fungi</taxon>
        <taxon>Dikarya</taxon>
        <taxon>Basidiomycota</taxon>
        <taxon>Agaricomycotina</taxon>
        <taxon>Agaricomycetes</taxon>
        <taxon>Agaricomycetidae</taxon>
        <taxon>Boletales</taxon>
        <taxon>Coniophorineae</taxon>
        <taxon>Hygrophoropsidaceae</taxon>
        <taxon>Hygrophoropsis</taxon>
    </lineage>
</organism>
<feature type="non-terminal residue" evidence="1">
    <location>
        <position position="211"/>
    </location>
</feature>
<keyword evidence="2" id="KW-1185">Reference proteome</keyword>
<name>A0ACB8AT79_9AGAM</name>
<protein>
    <submittedName>
        <fullName evidence="1">Uncharacterized protein</fullName>
    </submittedName>
</protein>
<dbReference type="Proteomes" id="UP000790377">
    <property type="component" value="Unassembled WGS sequence"/>
</dbReference>
<accession>A0ACB8AT79</accession>
<evidence type="ECO:0000313" key="2">
    <source>
        <dbReference type="Proteomes" id="UP000790377"/>
    </source>
</evidence>